<evidence type="ECO:0000256" key="1">
    <source>
        <dbReference type="ARBA" id="ARBA00001962"/>
    </source>
</evidence>
<keyword evidence="4" id="KW-0520">NAD</keyword>
<dbReference type="PROSITE" id="PS00913">
    <property type="entry name" value="ADH_IRON_1"/>
    <property type="match status" value="1"/>
</dbReference>
<feature type="domain" description="Fe-containing alcohol dehydrogenase-like C-terminal" evidence="6">
    <location>
        <begin position="187"/>
        <end position="385"/>
    </location>
</feature>
<name>K6Z818_9ALTE</name>
<dbReference type="STRING" id="493475.GARC_2634"/>
<dbReference type="InterPro" id="IPR039697">
    <property type="entry name" value="Alcohol_dehydrogenase_Fe"/>
</dbReference>
<dbReference type="InterPro" id="IPR001670">
    <property type="entry name" value="ADH_Fe/GldA"/>
</dbReference>
<dbReference type="SUPFAM" id="SSF56796">
    <property type="entry name" value="Dehydroquinate synthase-like"/>
    <property type="match status" value="1"/>
</dbReference>
<sequence length="385" mass="40550">MKPFIFSTTKSIISEIGAVKRIAEVCDDLGISKPLIVTDQGIVNIGLIQPLDIAFKKAGKEYFCFDQVVADPPENIVLSAVAYAKELEVDGIIGFGGGSSLDTAKLVALLANSNEQLADIYGVDVIRGKRLPLILVPTTAGTGSEVTPIAIVTTGDTTKAGVVSAELLPDVALLDASLTLGLPSHITAATGIDAMVHAIEAYTSAIKKNPYSDLLAKQALTLLSNNIVEATFNGANVAARQAMLLGSCLAGQAFANAPVAAVHALAYPLGGHFHIPHGLSNALVLIQVMNFNLSHSANLYAELAPSISDSISLDGSNQQIAQAVVVFLEELIKQLKLPSSLSEMGIGENDIDTLAKDAMLQTRLLVNNPKPVTLEDIKQIYRQAY</sequence>
<gene>
    <name evidence="7" type="primary">yiaY</name>
    <name evidence="7" type="ORF">GARC_2634</name>
</gene>
<dbReference type="Gene3D" id="3.40.50.1970">
    <property type="match status" value="1"/>
</dbReference>
<dbReference type="PANTHER" id="PTHR11496:SF102">
    <property type="entry name" value="ALCOHOL DEHYDROGENASE 4"/>
    <property type="match status" value="1"/>
</dbReference>
<dbReference type="Proteomes" id="UP000006327">
    <property type="component" value="Unassembled WGS sequence"/>
</dbReference>
<dbReference type="Pfam" id="PF25137">
    <property type="entry name" value="ADH_Fe_C"/>
    <property type="match status" value="1"/>
</dbReference>
<dbReference type="EMBL" id="BAEO01000034">
    <property type="protein sequence ID" value="GAC19600.1"/>
    <property type="molecule type" value="Genomic_DNA"/>
</dbReference>
<dbReference type="FunFam" id="3.40.50.1970:FF:000003">
    <property type="entry name" value="Alcohol dehydrogenase, iron-containing"/>
    <property type="match status" value="1"/>
</dbReference>
<evidence type="ECO:0000259" key="6">
    <source>
        <dbReference type="Pfam" id="PF25137"/>
    </source>
</evidence>
<dbReference type="CDD" id="cd08193">
    <property type="entry name" value="HVD"/>
    <property type="match status" value="1"/>
</dbReference>
<proteinExistence type="inferred from homology"/>
<evidence type="ECO:0000313" key="7">
    <source>
        <dbReference type="EMBL" id="GAC19600.1"/>
    </source>
</evidence>
<evidence type="ECO:0000256" key="4">
    <source>
        <dbReference type="ARBA" id="ARBA00023027"/>
    </source>
</evidence>
<dbReference type="GO" id="GO:0004022">
    <property type="term" value="F:alcohol dehydrogenase (NAD+) activity"/>
    <property type="evidence" value="ECO:0007669"/>
    <property type="project" value="TreeGrafter"/>
</dbReference>
<dbReference type="Pfam" id="PF00465">
    <property type="entry name" value="Fe-ADH"/>
    <property type="match status" value="1"/>
</dbReference>
<evidence type="ECO:0000259" key="5">
    <source>
        <dbReference type="Pfam" id="PF00465"/>
    </source>
</evidence>
<dbReference type="GO" id="GO:0046872">
    <property type="term" value="F:metal ion binding"/>
    <property type="evidence" value="ECO:0007669"/>
    <property type="project" value="InterPro"/>
</dbReference>
<evidence type="ECO:0000256" key="2">
    <source>
        <dbReference type="ARBA" id="ARBA00007358"/>
    </source>
</evidence>
<dbReference type="OrthoDB" id="9815791at2"/>
<evidence type="ECO:0000256" key="3">
    <source>
        <dbReference type="ARBA" id="ARBA00023002"/>
    </source>
</evidence>
<dbReference type="InterPro" id="IPR056798">
    <property type="entry name" value="ADH_Fe_C"/>
</dbReference>
<keyword evidence="8" id="KW-1185">Reference proteome</keyword>
<dbReference type="eggNOG" id="COG1454">
    <property type="taxonomic scope" value="Bacteria"/>
</dbReference>
<dbReference type="InterPro" id="IPR018211">
    <property type="entry name" value="ADH_Fe_CS"/>
</dbReference>
<feature type="domain" description="Alcohol dehydrogenase iron-type/glycerol dehydrogenase GldA" evidence="5">
    <location>
        <begin position="11"/>
        <end position="175"/>
    </location>
</feature>
<comment type="caution">
    <text evidence="7">The sequence shown here is derived from an EMBL/GenBank/DDBJ whole genome shotgun (WGS) entry which is preliminary data.</text>
</comment>
<dbReference type="PANTHER" id="PTHR11496">
    <property type="entry name" value="ALCOHOL DEHYDROGENASE"/>
    <property type="match status" value="1"/>
</dbReference>
<reference evidence="7 8" key="1">
    <citation type="journal article" date="2017" name="Antonie Van Leeuwenhoek">
        <title>Rhizobium rhizosphaerae sp. nov., a novel species isolated from rice rhizosphere.</title>
        <authorList>
            <person name="Zhao J.J."/>
            <person name="Zhang J."/>
            <person name="Zhang R.J."/>
            <person name="Zhang C.W."/>
            <person name="Yin H.Q."/>
            <person name="Zhang X.X."/>
        </authorList>
    </citation>
    <scope>NUCLEOTIDE SEQUENCE [LARGE SCALE GENOMIC DNA]</scope>
    <source>
        <strain evidence="7 8">BSs20135</strain>
    </source>
</reference>
<accession>K6Z818</accession>
<comment type="similarity">
    <text evidence="2">Belongs to the iron-containing alcohol dehydrogenase family.</text>
</comment>
<evidence type="ECO:0000313" key="8">
    <source>
        <dbReference type="Proteomes" id="UP000006327"/>
    </source>
</evidence>
<dbReference type="Gene3D" id="1.20.1090.10">
    <property type="entry name" value="Dehydroquinate synthase-like - alpha domain"/>
    <property type="match status" value="1"/>
</dbReference>
<keyword evidence="3" id="KW-0560">Oxidoreductase</keyword>
<dbReference type="RefSeq" id="WP_007620625.1">
    <property type="nucleotide sequence ID" value="NZ_BAEO01000034.1"/>
</dbReference>
<dbReference type="FunFam" id="1.20.1090.10:FF:000001">
    <property type="entry name" value="Aldehyde-alcohol dehydrogenase"/>
    <property type="match status" value="1"/>
</dbReference>
<comment type="cofactor">
    <cofactor evidence="1">
        <name>Fe cation</name>
        <dbReference type="ChEBI" id="CHEBI:24875"/>
    </cofactor>
</comment>
<dbReference type="AlphaFoldDB" id="K6Z818"/>
<organism evidence="7 8">
    <name type="scientific">Paraglaciecola arctica BSs20135</name>
    <dbReference type="NCBI Taxonomy" id="493475"/>
    <lineage>
        <taxon>Bacteria</taxon>
        <taxon>Pseudomonadati</taxon>
        <taxon>Pseudomonadota</taxon>
        <taxon>Gammaproteobacteria</taxon>
        <taxon>Alteromonadales</taxon>
        <taxon>Alteromonadaceae</taxon>
        <taxon>Paraglaciecola</taxon>
    </lineage>
</organism>
<protein>
    <submittedName>
        <fullName evidence="7">Probable alcohol dehydrogenase</fullName>
    </submittedName>
</protein>